<evidence type="ECO:0000256" key="9">
    <source>
        <dbReference type="ARBA" id="ARBA00022840"/>
    </source>
</evidence>
<dbReference type="InterPro" id="IPR050736">
    <property type="entry name" value="Sensor_HK_Regulatory"/>
</dbReference>
<evidence type="ECO:0000313" key="15">
    <source>
        <dbReference type="EMBL" id="BBE20168.1"/>
    </source>
</evidence>
<evidence type="ECO:0000256" key="5">
    <source>
        <dbReference type="ARBA" id="ARBA00022553"/>
    </source>
</evidence>
<proteinExistence type="predicted"/>
<evidence type="ECO:0000256" key="4">
    <source>
        <dbReference type="ARBA" id="ARBA00022475"/>
    </source>
</evidence>
<dbReference type="GO" id="GO:0000155">
    <property type="term" value="F:phosphorelay sensor kinase activity"/>
    <property type="evidence" value="ECO:0007669"/>
    <property type="project" value="InterPro"/>
</dbReference>
<dbReference type="CDD" id="cd00082">
    <property type="entry name" value="HisKA"/>
    <property type="match status" value="1"/>
</dbReference>
<dbReference type="CDD" id="cd00130">
    <property type="entry name" value="PAS"/>
    <property type="match status" value="2"/>
</dbReference>
<accession>A0A5K7SF15</accession>
<keyword evidence="9" id="KW-0067">ATP-binding</keyword>
<dbReference type="EC" id="2.7.13.3" evidence="3"/>
<dbReference type="SUPFAM" id="SSF55785">
    <property type="entry name" value="PYP-like sensor domain (PAS domain)"/>
    <property type="match status" value="2"/>
</dbReference>
<dbReference type="Gene3D" id="3.30.565.10">
    <property type="entry name" value="Histidine kinase-like ATPase, C-terminal domain"/>
    <property type="match status" value="1"/>
</dbReference>
<evidence type="ECO:0000256" key="6">
    <source>
        <dbReference type="ARBA" id="ARBA00022679"/>
    </source>
</evidence>
<dbReference type="InterPro" id="IPR036097">
    <property type="entry name" value="HisK_dim/P_sf"/>
</dbReference>
<feature type="domain" description="Histidine kinase" evidence="12">
    <location>
        <begin position="286"/>
        <end position="504"/>
    </location>
</feature>
<evidence type="ECO:0000256" key="8">
    <source>
        <dbReference type="ARBA" id="ARBA00022777"/>
    </source>
</evidence>
<keyword evidence="10" id="KW-0902">Two-component regulatory system</keyword>
<gene>
    <name evidence="15" type="ORF">AQPE_4359</name>
</gene>
<dbReference type="SUPFAM" id="SSF55874">
    <property type="entry name" value="ATPase domain of HSP90 chaperone/DNA topoisomerase II/histidine kinase"/>
    <property type="match status" value="1"/>
</dbReference>
<evidence type="ECO:0000259" key="12">
    <source>
        <dbReference type="PROSITE" id="PS50109"/>
    </source>
</evidence>
<dbReference type="KEGG" id="anf:AQPE_4359"/>
<name>A0A5K7SF15_9BACT</name>
<dbReference type="Pfam" id="PF02518">
    <property type="entry name" value="HATPase_c"/>
    <property type="match status" value="1"/>
</dbReference>
<evidence type="ECO:0000256" key="2">
    <source>
        <dbReference type="ARBA" id="ARBA00004236"/>
    </source>
</evidence>
<dbReference type="Proteomes" id="UP001193389">
    <property type="component" value="Chromosome"/>
</dbReference>
<evidence type="ECO:0000256" key="1">
    <source>
        <dbReference type="ARBA" id="ARBA00000085"/>
    </source>
</evidence>
<dbReference type="SMART" id="SM00387">
    <property type="entry name" value="HATPase_c"/>
    <property type="match status" value="1"/>
</dbReference>
<dbReference type="SMART" id="SM00388">
    <property type="entry name" value="HisKA"/>
    <property type="match status" value="1"/>
</dbReference>
<dbReference type="GO" id="GO:0005524">
    <property type="term" value="F:ATP binding"/>
    <property type="evidence" value="ECO:0007669"/>
    <property type="project" value="UniProtKB-KW"/>
</dbReference>
<dbReference type="FunFam" id="3.30.565.10:FF:000023">
    <property type="entry name" value="PAS domain-containing sensor histidine kinase"/>
    <property type="match status" value="1"/>
</dbReference>
<dbReference type="RefSeq" id="WP_318348343.1">
    <property type="nucleotide sequence ID" value="NZ_AP018694.1"/>
</dbReference>
<feature type="domain" description="PAS" evidence="13">
    <location>
        <begin position="22"/>
        <end position="92"/>
    </location>
</feature>
<keyword evidence="5" id="KW-0597">Phosphoprotein</keyword>
<organism evidence="15 16">
    <name type="scientific">Aquipluma nitroreducens</name>
    <dbReference type="NCBI Taxonomy" id="2010828"/>
    <lineage>
        <taxon>Bacteria</taxon>
        <taxon>Pseudomonadati</taxon>
        <taxon>Bacteroidota</taxon>
        <taxon>Bacteroidia</taxon>
        <taxon>Marinilabiliales</taxon>
        <taxon>Prolixibacteraceae</taxon>
        <taxon>Aquipluma</taxon>
    </lineage>
</organism>
<sequence>MKKGEKGLAKMGMLCTEPKYKPELTYKIFFEDSGASIVIINKEGFYLFVNSRAAGNMGGKPEDILGRSILEFLPQKTAEKYLERNRKLIETGISEKYEDTFELPSGIKTFLITDHVLKDEDNKGYALQSSSVDITERKKSEEALHESEEMYRQITQNLPGTTIVLFDQNLRFLLVEGYLHPDIGFTTNQLVGKTLWELLPQARAQQLAPIYENALKGIPFENLIYEFKDRVLSLNIIPLKNNHGQIYHGLVVSHDITERRRSEQTLRENEERLRELNATKDKFFSIIAHDLKSPFNSILGLSNFIIEEMHKKKRFKNLEQYATIIRDSSQRTFGLLSNLLEWSRIQTGRLEFKPEKADIISLIEQEIELLNDSARQKKITIVTELPKRCYEVIDKDMFMTIVRNLISNAIKFTGLDGTIRISVIESEQYIEIAVSDNGIGIKKEHIENLFHIDESQSTPGTQNEKGTGLGLILCKEFVDKHGGKIWVESEPGKGSCFHFTISRL</sequence>
<keyword evidence="7" id="KW-0547">Nucleotide-binding</keyword>
<keyword evidence="8 15" id="KW-0418">Kinase</keyword>
<dbReference type="AlphaFoldDB" id="A0A5K7SF15"/>
<keyword evidence="4" id="KW-1003">Cell membrane</keyword>
<feature type="domain" description="PAC" evidence="14">
    <location>
        <begin position="218"/>
        <end position="268"/>
    </location>
</feature>
<dbReference type="Pfam" id="PF08448">
    <property type="entry name" value="PAS_4"/>
    <property type="match status" value="2"/>
</dbReference>
<dbReference type="SMART" id="SM00091">
    <property type="entry name" value="PAS"/>
    <property type="match status" value="2"/>
</dbReference>
<dbReference type="PROSITE" id="PS50109">
    <property type="entry name" value="HIS_KIN"/>
    <property type="match status" value="1"/>
</dbReference>
<evidence type="ECO:0000256" key="7">
    <source>
        <dbReference type="ARBA" id="ARBA00022741"/>
    </source>
</evidence>
<evidence type="ECO:0000313" key="16">
    <source>
        <dbReference type="Proteomes" id="UP001193389"/>
    </source>
</evidence>
<keyword evidence="16" id="KW-1185">Reference proteome</keyword>
<comment type="subcellular location">
    <subcellularLocation>
        <location evidence="2">Cell membrane</location>
    </subcellularLocation>
</comment>
<dbReference type="InterPro" id="IPR000014">
    <property type="entry name" value="PAS"/>
</dbReference>
<evidence type="ECO:0000259" key="14">
    <source>
        <dbReference type="PROSITE" id="PS50113"/>
    </source>
</evidence>
<reference evidence="15" key="1">
    <citation type="journal article" date="2020" name="Int. J. Syst. Evol. Microbiol.">
        <title>Aquipluma nitroreducens gen. nov. sp. nov., a novel facultatively anaerobic bacterium isolated from a freshwater lake.</title>
        <authorList>
            <person name="Watanabe M."/>
            <person name="Kojima H."/>
            <person name="Fukui M."/>
        </authorList>
    </citation>
    <scope>NUCLEOTIDE SEQUENCE</scope>
    <source>
        <strain evidence="15">MeG22</strain>
    </source>
</reference>
<dbReference type="InterPro" id="IPR000700">
    <property type="entry name" value="PAS-assoc_C"/>
</dbReference>
<dbReference type="SUPFAM" id="SSF47384">
    <property type="entry name" value="Homodimeric domain of signal transducing histidine kinase"/>
    <property type="match status" value="1"/>
</dbReference>
<dbReference type="Gene3D" id="3.30.450.20">
    <property type="entry name" value="PAS domain"/>
    <property type="match status" value="2"/>
</dbReference>
<dbReference type="InterPro" id="IPR003661">
    <property type="entry name" value="HisK_dim/P_dom"/>
</dbReference>
<dbReference type="PROSITE" id="PS50113">
    <property type="entry name" value="PAC"/>
    <property type="match status" value="1"/>
</dbReference>
<evidence type="ECO:0000259" key="13">
    <source>
        <dbReference type="PROSITE" id="PS50112"/>
    </source>
</evidence>
<dbReference type="InterPro" id="IPR005467">
    <property type="entry name" value="His_kinase_dom"/>
</dbReference>
<dbReference type="Pfam" id="PF00512">
    <property type="entry name" value="HisKA"/>
    <property type="match status" value="1"/>
</dbReference>
<evidence type="ECO:0000256" key="3">
    <source>
        <dbReference type="ARBA" id="ARBA00012438"/>
    </source>
</evidence>
<keyword evidence="11" id="KW-0472">Membrane</keyword>
<dbReference type="GO" id="GO:0005886">
    <property type="term" value="C:plasma membrane"/>
    <property type="evidence" value="ECO:0007669"/>
    <property type="project" value="UniProtKB-SubCell"/>
</dbReference>
<dbReference type="InterPro" id="IPR036890">
    <property type="entry name" value="HATPase_C_sf"/>
</dbReference>
<keyword evidence="6" id="KW-0808">Transferase</keyword>
<dbReference type="InterPro" id="IPR004358">
    <property type="entry name" value="Sig_transdc_His_kin-like_C"/>
</dbReference>
<evidence type="ECO:0000256" key="11">
    <source>
        <dbReference type="ARBA" id="ARBA00023136"/>
    </source>
</evidence>
<comment type="catalytic activity">
    <reaction evidence="1">
        <text>ATP + protein L-histidine = ADP + protein N-phospho-L-histidine.</text>
        <dbReference type="EC" id="2.7.13.3"/>
    </reaction>
</comment>
<dbReference type="InterPro" id="IPR003594">
    <property type="entry name" value="HATPase_dom"/>
</dbReference>
<dbReference type="PRINTS" id="PR00344">
    <property type="entry name" value="BCTRLSENSOR"/>
</dbReference>
<dbReference type="PROSITE" id="PS50112">
    <property type="entry name" value="PAS"/>
    <property type="match status" value="1"/>
</dbReference>
<dbReference type="NCBIfam" id="TIGR00229">
    <property type="entry name" value="sensory_box"/>
    <property type="match status" value="2"/>
</dbReference>
<dbReference type="CDD" id="cd00075">
    <property type="entry name" value="HATPase"/>
    <property type="match status" value="1"/>
</dbReference>
<dbReference type="PANTHER" id="PTHR43711:SF31">
    <property type="entry name" value="HISTIDINE KINASE"/>
    <property type="match status" value="1"/>
</dbReference>
<dbReference type="InterPro" id="IPR013656">
    <property type="entry name" value="PAS_4"/>
</dbReference>
<dbReference type="Gene3D" id="1.10.287.130">
    <property type="match status" value="1"/>
</dbReference>
<dbReference type="InterPro" id="IPR035965">
    <property type="entry name" value="PAS-like_dom_sf"/>
</dbReference>
<evidence type="ECO:0000256" key="10">
    <source>
        <dbReference type="ARBA" id="ARBA00023012"/>
    </source>
</evidence>
<dbReference type="EMBL" id="AP018694">
    <property type="protein sequence ID" value="BBE20168.1"/>
    <property type="molecule type" value="Genomic_DNA"/>
</dbReference>
<protein>
    <recommendedName>
        <fullName evidence="3">histidine kinase</fullName>
        <ecNumber evidence="3">2.7.13.3</ecNumber>
    </recommendedName>
</protein>
<dbReference type="PANTHER" id="PTHR43711">
    <property type="entry name" value="TWO-COMPONENT HISTIDINE KINASE"/>
    <property type="match status" value="1"/>
</dbReference>